<dbReference type="PANTHER" id="PTHR30203">
    <property type="entry name" value="OUTER MEMBRANE CATION EFFLUX PROTEIN"/>
    <property type="match status" value="1"/>
</dbReference>
<dbReference type="Proteomes" id="UP001290861">
    <property type="component" value="Unassembled WGS sequence"/>
</dbReference>
<keyword evidence="2" id="KW-0564">Palmitate</keyword>
<sequence>MKQILSVITASSALLLTSCISLEPQRDDTLLEEQTPAQFKNPSGQAELQTKWWESFGSEQLNRLMNEAFAGNLSLEQAYARLEQAAATAVKSGAAGKIQLNGSASASSGYNSNFNDTNASRTTPDYSMGLYASYELDLWGRLKSTERASLADFEATKFDLQSAGMSLSAELATAYFTWLAQHEILALYESQLKSNRNKLEAIERRYKTGQSTLLDVLQQRQLVASSEAKIPPARALIQTSENQIAVLIGKIPGTDLRLEAEELPALPPQPAAGLPVNLLENRPDIQTARLQLESSDWSIGAARAARLPTLSLTGNITTGGEDVEDLFDDWASNLAASLLAPLLDGGSRKAEVERVEAVSRERIAAYRLAVLEAVQETENALSDEQHQAAYVEAIAKQYAAAKKSETESIRRYQRGVLPFLDALTAIVSRESLEITHVQARAELLGDRIQLYRSLGGDWTFMLEEN</sequence>
<dbReference type="Gene3D" id="2.20.200.10">
    <property type="entry name" value="Outer membrane efflux proteins (OEP)"/>
    <property type="match status" value="1"/>
</dbReference>
<keyword evidence="4" id="KW-1185">Reference proteome</keyword>
<gene>
    <name evidence="3" type="ORF">P9H32_06885</name>
</gene>
<dbReference type="EMBL" id="JARVCO010000007">
    <property type="protein sequence ID" value="MDZ8118353.1"/>
    <property type="molecule type" value="Genomic_DNA"/>
</dbReference>
<name>A0ABU5MVY8_9BACT</name>
<keyword evidence="2" id="KW-0472">Membrane</keyword>
<dbReference type="NCBIfam" id="TIGR01845">
    <property type="entry name" value="outer_NodT"/>
    <property type="match status" value="1"/>
</dbReference>
<comment type="subcellular location">
    <subcellularLocation>
        <location evidence="2">Cell membrane</location>
        <topology evidence="2">Lipid-anchor</topology>
    </subcellularLocation>
</comment>
<dbReference type="RefSeq" id="WP_322608150.1">
    <property type="nucleotide sequence ID" value="NZ_JARVCO010000007.1"/>
</dbReference>
<dbReference type="Pfam" id="PF02321">
    <property type="entry name" value="OEP"/>
    <property type="match status" value="2"/>
</dbReference>
<keyword evidence="2" id="KW-1134">Transmembrane beta strand</keyword>
<dbReference type="SUPFAM" id="SSF56954">
    <property type="entry name" value="Outer membrane efflux proteins (OEP)"/>
    <property type="match status" value="1"/>
</dbReference>
<reference evidence="3 4" key="1">
    <citation type="journal article" date="2024" name="Appl. Environ. Microbiol.">
        <title>Pontiella agarivorans sp. nov., a novel marine anaerobic bacterium capable of degrading macroalgal polysaccharides and fixing nitrogen.</title>
        <authorList>
            <person name="Liu N."/>
            <person name="Kivenson V."/>
            <person name="Peng X."/>
            <person name="Cui Z."/>
            <person name="Lankiewicz T.S."/>
            <person name="Gosselin K.M."/>
            <person name="English C.J."/>
            <person name="Blair E.M."/>
            <person name="O'Malley M.A."/>
            <person name="Valentine D.L."/>
        </authorList>
    </citation>
    <scope>NUCLEOTIDE SEQUENCE [LARGE SCALE GENOMIC DNA]</scope>
    <source>
        <strain evidence="3 4">NLcol2</strain>
    </source>
</reference>
<accession>A0ABU5MVY8</accession>
<dbReference type="PANTHER" id="PTHR30203:SF33">
    <property type="entry name" value="BLR4455 PROTEIN"/>
    <property type="match status" value="1"/>
</dbReference>
<dbReference type="Gene3D" id="1.20.1600.10">
    <property type="entry name" value="Outer membrane efflux proteins (OEP)"/>
    <property type="match status" value="1"/>
</dbReference>
<evidence type="ECO:0000313" key="4">
    <source>
        <dbReference type="Proteomes" id="UP001290861"/>
    </source>
</evidence>
<evidence type="ECO:0000313" key="3">
    <source>
        <dbReference type="EMBL" id="MDZ8118353.1"/>
    </source>
</evidence>
<comment type="caution">
    <text evidence="3">The sequence shown here is derived from an EMBL/GenBank/DDBJ whole genome shotgun (WGS) entry which is preliminary data.</text>
</comment>
<evidence type="ECO:0000256" key="1">
    <source>
        <dbReference type="ARBA" id="ARBA00007613"/>
    </source>
</evidence>
<evidence type="ECO:0000256" key="2">
    <source>
        <dbReference type="RuleBase" id="RU362097"/>
    </source>
</evidence>
<dbReference type="PROSITE" id="PS51257">
    <property type="entry name" value="PROKAR_LIPOPROTEIN"/>
    <property type="match status" value="1"/>
</dbReference>
<organism evidence="3 4">
    <name type="scientific">Pontiella agarivorans</name>
    <dbReference type="NCBI Taxonomy" id="3038953"/>
    <lineage>
        <taxon>Bacteria</taxon>
        <taxon>Pseudomonadati</taxon>
        <taxon>Kiritimatiellota</taxon>
        <taxon>Kiritimatiellia</taxon>
        <taxon>Kiritimatiellales</taxon>
        <taxon>Pontiellaceae</taxon>
        <taxon>Pontiella</taxon>
    </lineage>
</organism>
<dbReference type="InterPro" id="IPR010131">
    <property type="entry name" value="MdtP/NodT-like"/>
</dbReference>
<proteinExistence type="inferred from homology"/>
<protein>
    <submittedName>
        <fullName evidence="3">Efflux transporter outer membrane subunit</fullName>
    </submittedName>
</protein>
<keyword evidence="2" id="KW-0812">Transmembrane</keyword>
<keyword evidence="2" id="KW-0449">Lipoprotein</keyword>
<dbReference type="InterPro" id="IPR003423">
    <property type="entry name" value="OMP_efflux"/>
</dbReference>
<comment type="similarity">
    <text evidence="1 2">Belongs to the outer membrane factor (OMF) (TC 1.B.17) family.</text>
</comment>